<protein>
    <recommendedName>
        <fullName evidence="4">DUF2752 domain-containing protein</fullName>
    </recommendedName>
</protein>
<dbReference type="EMBL" id="BJYJ01000020">
    <property type="protein sequence ID" value="GEN77275.1"/>
    <property type="molecule type" value="Genomic_DNA"/>
</dbReference>
<proteinExistence type="predicted"/>
<feature type="transmembrane region" description="Helical" evidence="1">
    <location>
        <begin position="40"/>
        <end position="59"/>
    </location>
</feature>
<evidence type="ECO:0000256" key="1">
    <source>
        <dbReference type="SAM" id="Phobius"/>
    </source>
</evidence>
<organism evidence="2 3">
    <name type="scientific">Chryseobacterium hagamense</name>
    <dbReference type="NCBI Taxonomy" id="395935"/>
    <lineage>
        <taxon>Bacteria</taxon>
        <taxon>Pseudomonadati</taxon>
        <taxon>Bacteroidota</taxon>
        <taxon>Flavobacteriia</taxon>
        <taxon>Flavobacteriales</taxon>
        <taxon>Weeksellaceae</taxon>
        <taxon>Chryseobacterium group</taxon>
        <taxon>Chryseobacterium</taxon>
    </lineage>
</organism>
<evidence type="ECO:0008006" key="4">
    <source>
        <dbReference type="Google" id="ProtNLM"/>
    </source>
</evidence>
<dbReference type="AlphaFoldDB" id="A0A511YQ06"/>
<dbReference type="OrthoDB" id="9815897at2"/>
<keyword evidence="1" id="KW-1133">Transmembrane helix</keyword>
<dbReference type="InterPro" id="IPR021215">
    <property type="entry name" value="DUF2752"/>
</dbReference>
<evidence type="ECO:0000313" key="2">
    <source>
        <dbReference type="EMBL" id="GEN77275.1"/>
    </source>
</evidence>
<gene>
    <name evidence="2" type="ORF">CHA01nite_30150</name>
</gene>
<comment type="caution">
    <text evidence="2">The sequence shown here is derived from an EMBL/GenBank/DDBJ whole genome shotgun (WGS) entry which is preliminary data.</text>
</comment>
<dbReference type="RefSeq" id="WP_146942893.1">
    <property type="nucleotide sequence ID" value="NZ_BJYJ01000020.1"/>
</dbReference>
<evidence type="ECO:0000313" key="3">
    <source>
        <dbReference type="Proteomes" id="UP000321863"/>
    </source>
</evidence>
<keyword evidence="3" id="KW-1185">Reference proteome</keyword>
<accession>A0A511YQ06</accession>
<dbReference type="Proteomes" id="UP000321863">
    <property type="component" value="Unassembled WGS sequence"/>
</dbReference>
<name>A0A511YQ06_9FLAO</name>
<keyword evidence="1" id="KW-0812">Transmembrane</keyword>
<feature type="transmembrane region" description="Helical" evidence="1">
    <location>
        <begin position="71"/>
        <end position="89"/>
    </location>
</feature>
<keyword evidence="1" id="KW-0472">Membrane</keyword>
<reference evidence="2 3" key="1">
    <citation type="submission" date="2019-07" db="EMBL/GenBank/DDBJ databases">
        <title>Whole genome shotgun sequence of Chryseobacterium hagamense NBRC 105253.</title>
        <authorList>
            <person name="Hosoyama A."/>
            <person name="Uohara A."/>
            <person name="Ohji S."/>
            <person name="Ichikawa N."/>
        </authorList>
    </citation>
    <scope>NUCLEOTIDE SEQUENCE [LARGE SCALE GENOMIC DNA]</scope>
    <source>
        <strain evidence="2 3">NBRC 105253</strain>
    </source>
</reference>
<dbReference type="Pfam" id="PF10825">
    <property type="entry name" value="DUF2752"/>
    <property type="match status" value="1"/>
</dbReference>
<sequence>MRIEDFMLPCPIKKYFGIECFGCGTQRAVVMVFEGRFTEAFHMFPAVYTVMLFFATVVLNFVDRKRNYSNILVFLAIFNAIVMVISYFYKHLFIHTLN</sequence>